<keyword evidence="4" id="KW-0378">Hydrolase</keyword>
<organism evidence="8 9">
    <name type="scientific">Paenibacillus farraposensis</name>
    <dbReference type="NCBI Taxonomy" id="2807095"/>
    <lineage>
        <taxon>Bacteria</taxon>
        <taxon>Bacillati</taxon>
        <taxon>Bacillota</taxon>
        <taxon>Bacilli</taxon>
        <taxon>Bacillales</taxon>
        <taxon>Paenibacillaceae</taxon>
        <taxon>Paenibacillus</taxon>
    </lineage>
</organism>
<dbReference type="Proteomes" id="UP001597340">
    <property type="component" value="Unassembled WGS sequence"/>
</dbReference>
<keyword evidence="2" id="KW-0645">Protease</keyword>
<dbReference type="PANTHER" id="PTHR30471">
    <property type="entry name" value="DNA REPAIR PROTEIN RADC"/>
    <property type="match status" value="1"/>
</dbReference>
<dbReference type="Gene3D" id="3.40.140.10">
    <property type="entry name" value="Cytidine Deaminase, domain 2"/>
    <property type="match status" value="1"/>
</dbReference>
<keyword evidence="9" id="KW-1185">Reference proteome</keyword>
<proteinExistence type="inferred from homology"/>
<dbReference type="PANTHER" id="PTHR30471:SF3">
    <property type="entry name" value="UPF0758 PROTEIN YEES-RELATED"/>
    <property type="match status" value="1"/>
</dbReference>
<dbReference type="RefSeq" id="WP_229525168.1">
    <property type="nucleotide sequence ID" value="NZ_JAFFQR010000087.1"/>
</dbReference>
<name>A0ABW4DKI3_9BACL</name>
<dbReference type="PROSITE" id="PS50249">
    <property type="entry name" value="MPN"/>
    <property type="match status" value="1"/>
</dbReference>
<evidence type="ECO:0000256" key="5">
    <source>
        <dbReference type="ARBA" id="ARBA00022833"/>
    </source>
</evidence>
<dbReference type="EMBL" id="JBHTNZ010000113">
    <property type="protein sequence ID" value="MFD1464268.1"/>
    <property type="molecule type" value="Genomic_DNA"/>
</dbReference>
<evidence type="ECO:0000256" key="4">
    <source>
        <dbReference type="ARBA" id="ARBA00022801"/>
    </source>
</evidence>
<accession>A0ABW4DKI3</accession>
<keyword evidence="5" id="KW-0862">Zinc</keyword>
<sequence length="53" mass="6042">MFHNHPSRDIRPSEEDINVTRRLSEAGELIGIELVDHIILGEEYKSLKAEGLL</sequence>
<dbReference type="InterPro" id="IPR025657">
    <property type="entry name" value="RadC_JAB"/>
</dbReference>
<protein>
    <submittedName>
        <fullName evidence="8">JAB domain-containing protein</fullName>
    </submittedName>
</protein>
<evidence type="ECO:0000256" key="2">
    <source>
        <dbReference type="ARBA" id="ARBA00022670"/>
    </source>
</evidence>
<dbReference type="Pfam" id="PF04002">
    <property type="entry name" value="RadC"/>
    <property type="match status" value="1"/>
</dbReference>
<reference evidence="9" key="1">
    <citation type="journal article" date="2019" name="Int. J. Syst. Evol. Microbiol.">
        <title>The Global Catalogue of Microorganisms (GCM) 10K type strain sequencing project: providing services to taxonomists for standard genome sequencing and annotation.</title>
        <authorList>
            <consortium name="The Broad Institute Genomics Platform"/>
            <consortium name="The Broad Institute Genome Sequencing Center for Infectious Disease"/>
            <person name="Wu L."/>
            <person name="Ma J."/>
        </authorList>
    </citation>
    <scope>NUCLEOTIDE SEQUENCE [LARGE SCALE GENOMIC DNA]</scope>
    <source>
        <strain evidence="9">CCM 9147</strain>
    </source>
</reference>
<feature type="domain" description="MPN" evidence="7">
    <location>
        <begin position="1"/>
        <end position="53"/>
    </location>
</feature>
<keyword evidence="6" id="KW-0482">Metalloprotease</keyword>
<gene>
    <name evidence="8" type="ORF">ACFQ5D_23765</name>
</gene>
<comment type="similarity">
    <text evidence="1">Belongs to the UPF0758 family.</text>
</comment>
<evidence type="ECO:0000256" key="1">
    <source>
        <dbReference type="ARBA" id="ARBA00010243"/>
    </source>
</evidence>
<comment type="caution">
    <text evidence="8">The sequence shown here is derived from an EMBL/GenBank/DDBJ whole genome shotgun (WGS) entry which is preliminary data.</text>
</comment>
<evidence type="ECO:0000256" key="6">
    <source>
        <dbReference type="ARBA" id="ARBA00023049"/>
    </source>
</evidence>
<evidence type="ECO:0000256" key="3">
    <source>
        <dbReference type="ARBA" id="ARBA00022723"/>
    </source>
</evidence>
<evidence type="ECO:0000313" key="9">
    <source>
        <dbReference type="Proteomes" id="UP001597340"/>
    </source>
</evidence>
<dbReference type="InterPro" id="IPR001405">
    <property type="entry name" value="UPF0758"/>
</dbReference>
<evidence type="ECO:0000313" key="8">
    <source>
        <dbReference type="EMBL" id="MFD1464268.1"/>
    </source>
</evidence>
<dbReference type="InterPro" id="IPR037518">
    <property type="entry name" value="MPN"/>
</dbReference>
<evidence type="ECO:0000259" key="7">
    <source>
        <dbReference type="PROSITE" id="PS50249"/>
    </source>
</evidence>
<keyword evidence="3" id="KW-0479">Metal-binding</keyword>